<gene>
    <name evidence="1" type="ORF">CRHIZ90672A_00011360</name>
</gene>
<comment type="caution">
    <text evidence="1">The sequence shown here is derived from an EMBL/GenBank/DDBJ whole genome shotgun (WGS) entry which is preliminary data.</text>
</comment>
<protein>
    <submittedName>
        <fullName evidence="1">Uncharacterized protein</fullName>
    </submittedName>
</protein>
<proteinExistence type="predicted"/>
<keyword evidence="2" id="KW-1185">Reference proteome</keyword>
<dbReference type="EMBL" id="CABFNQ020000759">
    <property type="protein sequence ID" value="CAH0037884.1"/>
    <property type="molecule type" value="Genomic_DNA"/>
</dbReference>
<name>A0A9N9YVG1_9HYPO</name>
<organism evidence="1 2">
    <name type="scientific">Clonostachys rhizophaga</name>
    <dbReference type="NCBI Taxonomy" id="160324"/>
    <lineage>
        <taxon>Eukaryota</taxon>
        <taxon>Fungi</taxon>
        <taxon>Dikarya</taxon>
        <taxon>Ascomycota</taxon>
        <taxon>Pezizomycotina</taxon>
        <taxon>Sordariomycetes</taxon>
        <taxon>Hypocreomycetidae</taxon>
        <taxon>Hypocreales</taxon>
        <taxon>Bionectriaceae</taxon>
        <taxon>Clonostachys</taxon>
    </lineage>
</organism>
<evidence type="ECO:0000313" key="2">
    <source>
        <dbReference type="Proteomes" id="UP000696573"/>
    </source>
</evidence>
<evidence type="ECO:0000313" key="1">
    <source>
        <dbReference type="EMBL" id="CAH0037884.1"/>
    </source>
</evidence>
<reference evidence="1" key="1">
    <citation type="submission" date="2021-10" db="EMBL/GenBank/DDBJ databases">
        <authorList>
            <person name="Piombo E."/>
        </authorList>
    </citation>
    <scope>NUCLEOTIDE SEQUENCE</scope>
</reference>
<dbReference type="Proteomes" id="UP000696573">
    <property type="component" value="Unassembled WGS sequence"/>
</dbReference>
<sequence>MLVPSPVSGPGGGQALIIQTYTFGEVHLRRNAHQVEALACLIARLPLNIDIQPVANGTLALAQLQPAALAQLRPDPPSITEESPNSTRRDPIDAQFIGLSFSLPVLSACQFPSASPKLNTPRLSDATSSSHPSSFSVRVGAGAGFGSSV</sequence>
<dbReference type="AlphaFoldDB" id="A0A9N9YVG1"/>
<accession>A0A9N9YVG1</accession>